<dbReference type="PROSITE" id="PS50935">
    <property type="entry name" value="SSB"/>
    <property type="match status" value="1"/>
</dbReference>
<dbReference type="Gene3D" id="2.40.50.140">
    <property type="entry name" value="Nucleic acid-binding proteins"/>
    <property type="match status" value="1"/>
</dbReference>
<dbReference type="InterPro" id="IPR000424">
    <property type="entry name" value="Primosome_PriB/ssb"/>
</dbReference>
<gene>
    <name evidence="3" type="ORF">EV192_11385</name>
</gene>
<dbReference type="InterPro" id="IPR012340">
    <property type="entry name" value="NA-bd_OB-fold"/>
</dbReference>
<keyword evidence="1 2" id="KW-0238">DNA-binding</keyword>
<protein>
    <submittedName>
        <fullName evidence="3">Single-strand DNA-binding protein</fullName>
    </submittedName>
</protein>
<dbReference type="AlphaFoldDB" id="A0A4R2IZE9"/>
<proteinExistence type="predicted"/>
<accession>A0A4R2IZE9</accession>
<dbReference type="GO" id="GO:0003697">
    <property type="term" value="F:single-stranded DNA binding"/>
    <property type="evidence" value="ECO:0007669"/>
    <property type="project" value="InterPro"/>
</dbReference>
<name>A0A4R2IZE9_9PSEU</name>
<dbReference type="Proteomes" id="UP000295680">
    <property type="component" value="Unassembled WGS sequence"/>
</dbReference>
<evidence type="ECO:0000256" key="1">
    <source>
        <dbReference type="ARBA" id="ARBA00023125"/>
    </source>
</evidence>
<dbReference type="SUPFAM" id="SSF50249">
    <property type="entry name" value="Nucleic acid-binding proteins"/>
    <property type="match status" value="1"/>
</dbReference>
<reference evidence="3 4" key="1">
    <citation type="submission" date="2019-03" db="EMBL/GenBank/DDBJ databases">
        <title>Genomic Encyclopedia of Type Strains, Phase IV (KMG-IV): sequencing the most valuable type-strain genomes for metagenomic binning, comparative biology and taxonomic classification.</title>
        <authorList>
            <person name="Goeker M."/>
        </authorList>
    </citation>
    <scope>NUCLEOTIDE SEQUENCE [LARGE SCALE GENOMIC DNA]</scope>
    <source>
        <strain evidence="3 4">DSM 45934</strain>
    </source>
</reference>
<evidence type="ECO:0000256" key="2">
    <source>
        <dbReference type="PROSITE-ProRule" id="PRU00252"/>
    </source>
</evidence>
<dbReference type="RefSeq" id="WP_132124667.1">
    <property type="nucleotide sequence ID" value="NZ_SLWS01000013.1"/>
</dbReference>
<keyword evidence="4" id="KW-1185">Reference proteome</keyword>
<sequence length="128" mass="14300">MAWNETKLTATGRIITDVKTRTLPDGTLYADFTLAANERRYDPDTKEWVAGKSLYLRVKCYRKLAEKVAATLTVRDPVMVTGRVYTDKYETDSGPRSDLTLDAKCIGPDLSLCDVVIERKPSLLEPAA</sequence>
<evidence type="ECO:0000313" key="3">
    <source>
        <dbReference type="EMBL" id="TCO50707.1"/>
    </source>
</evidence>
<comment type="caution">
    <text evidence="3">The sequence shown here is derived from an EMBL/GenBank/DDBJ whole genome shotgun (WGS) entry which is preliminary data.</text>
</comment>
<organism evidence="3 4">
    <name type="scientific">Actinocrispum wychmicini</name>
    <dbReference type="NCBI Taxonomy" id="1213861"/>
    <lineage>
        <taxon>Bacteria</taxon>
        <taxon>Bacillati</taxon>
        <taxon>Actinomycetota</taxon>
        <taxon>Actinomycetes</taxon>
        <taxon>Pseudonocardiales</taxon>
        <taxon>Pseudonocardiaceae</taxon>
        <taxon>Actinocrispum</taxon>
    </lineage>
</organism>
<dbReference type="Pfam" id="PF00436">
    <property type="entry name" value="SSB"/>
    <property type="match status" value="1"/>
</dbReference>
<dbReference type="CDD" id="cd04496">
    <property type="entry name" value="SSB_OBF"/>
    <property type="match status" value="1"/>
</dbReference>
<dbReference type="EMBL" id="SLWS01000013">
    <property type="protein sequence ID" value="TCO50707.1"/>
    <property type="molecule type" value="Genomic_DNA"/>
</dbReference>
<dbReference type="OrthoDB" id="9809878at2"/>
<evidence type="ECO:0000313" key="4">
    <source>
        <dbReference type="Proteomes" id="UP000295680"/>
    </source>
</evidence>